<feature type="region of interest" description="Disordered" evidence="1">
    <location>
        <begin position="1"/>
        <end position="73"/>
    </location>
</feature>
<evidence type="ECO:0000256" key="1">
    <source>
        <dbReference type="SAM" id="MobiDB-lite"/>
    </source>
</evidence>
<comment type="caution">
    <text evidence="2">The sequence shown here is derived from an EMBL/GenBank/DDBJ whole genome shotgun (WGS) entry which is preliminary data.</text>
</comment>
<protein>
    <submittedName>
        <fullName evidence="2">Uncharacterized protein</fullName>
    </submittedName>
</protein>
<accession>A0A699RBM1</accession>
<sequence length="73" mass="7142">MPEDAPTRVSDPDPLCFADPSAHPSADVAQSSSGVVAAEDPDSASGIGVTAAPQVQTRGQAAEEIRGPGGSPG</sequence>
<gene>
    <name evidence="2" type="ORF">Tci_855830</name>
</gene>
<evidence type="ECO:0000313" key="2">
    <source>
        <dbReference type="EMBL" id="GFC83860.1"/>
    </source>
</evidence>
<dbReference type="AlphaFoldDB" id="A0A699RBM1"/>
<dbReference type="EMBL" id="BKCJ011091690">
    <property type="protein sequence ID" value="GFC83860.1"/>
    <property type="molecule type" value="Genomic_DNA"/>
</dbReference>
<organism evidence="2">
    <name type="scientific">Tanacetum cinerariifolium</name>
    <name type="common">Dalmatian daisy</name>
    <name type="synonym">Chrysanthemum cinerariifolium</name>
    <dbReference type="NCBI Taxonomy" id="118510"/>
    <lineage>
        <taxon>Eukaryota</taxon>
        <taxon>Viridiplantae</taxon>
        <taxon>Streptophyta</taxon>
        <taxon>Embryophyta</taxon>
        <taxon>Tracheophyta</taxon>
        <taxon>Spermatophyta</taxon>
        <taxon>Magnoliopsida</taxon>
        <taxon>eudicotyledons</taxon>
        <taxon>Gunneridae</taxon>
        <taxon>Pentapetalae</taxon>
        <taxon>asterids</taxon>
        <taxon>campanulids</taxon>
        <taxon>Asterales</taxon>
        <taxon>Asteraceae</taxon>
        <taxon>Asteroideae</taxon>
        <taxon>Anthemideae</taxon>
        <taxon>Anthemidinae</taxon>
        <taxon>Tanacetum</taxon>
    </lineage>
</organism>
<proteinExistence type="predicted"/>
<name>A0A699RBM1_TANCI</name>
<reference evidence="2" key="1">
    <citation type="journal article" date="2019" name="Sci. Rep.">
        <title>Draft genome of Tanacetum cinerariifolium, the natural source of mosquito coil.</title>
        <authorList>
            <person name="Yamashiro T."/>
            <person name="Shiraishi A."/>
            <person name="Satake H."/>
            <person name="Nakayama K."/>
        </authorList>
    </citation>
    <scope>NUCLEOTIDE SEQUENCE</scope>
</reference>